<feature type="transmembrane region" description="Helical" evidence="1">
    <location>
        <begin position="12"/>
        <end position="36"/>
    </location>
</feature>
<dbReference type="AlphaFoldDB" id="A0A2Z6GC37"/>
<gene>
    <name evidence="2" type="ORF">OYT1_ch1586</name>
</gene>
<keyword evidence="1" id="KW-1133">Transmembrane helix</keyword>
<dbReference type="EMBL" id="AP018738">
    <property type="protein sequence ID" value="BBE51133.1"/>
    <property type="molecule type" value="Genomic_DNA"/>
</dbReference>
<sequence length="110" mass="11687">MLNESIGLKTAIGPAIAGVVSYVFDIDVAVLIAAFAGSWMGVAISESMTVSRAASWIIGGTVSSGYLTPFALVFLGELPQRPAAAILGFFACHQPSREWLIEKVKSWINK</sequence>
<proteinExistence type="predicted"/>
<dbReference type="KEGG" id="fam:OYT1_ch1586"/>
<dbReference type="Proteomes" id="UP000033070">
    <property type="component" value="Chromosome"/>
</dbReference>
<dbReference type="STRING" id="1188319.OYT1_02436"/>
<dbReference type="RefSeq" id="WP_062627541.1">
    <property type="nucleotide sequence ID" value="NZ_AP018738.1"/>
</dbReference>
<keyword evidence="3" id="KW-1185">Reference proteome</keyword>
<feature type="transmembrane region" description="Helical" evidence="1">
    <location>
        <begin position="56"/>
        <end position="75"/>
    </location>
</feature>
<evidence type="ECO:0000256" key="1">
    <source>
        <dbReference type="SAM" id="Phobius"/>
    </source>
</evidence>
<name>A0A2Z6GC37_9PROT</name>
<accession>A0A2Z6GC37</accession>
<evidence type="ECO:0000313" key="3">
    <source>
        <dbReference type="Proteomes" id="UP000033070"/>
    </source>
</evidence>
<evidence type="ECO:0000313" key="2">
    <source>
        <dbReference type="EMBL" id="BBE51133.1"/>
    </source>
</evidence>
<organism evidence="2 3">
    <name type="scientific">Ferriphaselus amnicola</name>
    <dbReference type="NCBI Taxonomy" id="1188319"/>
    <lineage>
        <taxon>Bacteria</taxon>
        <taxon>Pseudomonadati</taxon>
        <taxon>Pseudomonadota</taxon>
        <taxon>Betaproteobacteria</taxon>
        <taxon>Nitrosomonadales</taxon>
        <taxon>Gallionellaceae</taxon>
        <taxon>Ferriphaselus</taxon>
    </lineage>
</organism>
<reference evidence="2 3" key="1">
    <citation type="submission" date="2018-06" db="EMBL/GenBank/DDBJ databases">
        <title>OYT1 Genome Sequencing.</title>
        <authorList>
            <person name="Kato S."/>
            <person name="Itoh T."/>
            <person name="Ohkuma M."/>
        </authorList>
    </citation>
    <scope>NUCLEOTIDE SEQUENCE [LARGE SCALE GENOMIC DNA]</scope>
    <source>
        <strain evidence="2 3">OYT1</strain>
    </source>
</reference>
<keyword evidence="1" id="KW-0812">Transmembrane</keyword>
<keyword evidence="1" id="KW-0472">Membrane</keyword>
<protein>
    <submittedName>
        <fullName evidence="2">Uncharacterized protein</fullName>
    </submittedName>
</protein>